<reference evidence="1" key="1">
    <citation type="submission" date="2020-10" db="EMBL/GenBank/DDBJ databases">
        <title>Dehalococcoides mccartyi of a TCE/Cr reducing biochatode.</title>
        <authorList>
            <person name="Matturro B."/>
        </authorList>
    </citation>
    <scope>NUCLEOTIDE SEQUENCE</scope>
    <source>
        <strain evidence="1">Bin4</strain>
    </source>
</reference>
<dbReference type="SUPFAM" id="SSF57783">
    <property type="entry name" value="Zinc beta-ribbon"/>
    <property type="match status" value="1"/>
</dbReference>
<accession>A0A843AJR3</accession>
<dbReference type="Proteomes" id="UP000658733">
    <property type="component" value="Unassembled WGS sequence"/>
</dbReference>
<dbReference type="RefSeq" id="WP_278523993.1">
    <property type="nucleotide sequence ID" value="NZ_JADIIN010000068.1"/>
</dbReference>
<protein>
    <submittedName>
        <fullName evidence="1">Uncharacterized protein</fullName>
    </submittedName>
</protein>
<sequence>MIPKNIIDSCEKCTLKKEYYDNKKIKKIYNCKYLKQRIYFCRECGSIKVVWDRLDIVCLSCGLVHAVITDDSDSKQREDIKIPF</sequence>
<evidence type="ECO:0000313" key="1">
    <source>
        <dbReference type="EMBL" id="MBF4469466.1"/>
    </source>
</evidence>
<dbReference type="EMBL" id="JADIIN010000068">
    <property type="protein sequence ID" value="MBF4469466.1"/>
    <property type="molecule type" value="Genomic_DNA"/>
</dbReference>
<evidence type="ECO:0000313" key="2">
    <source>
        <dbReference type="Proteomes" id="UP000658733"/>
    </source>
</evidence>
<name>A0A843AJR3_METAZ</name>
<comment type="caution">
    <text evidence="1">The sequence shown here is derived from an EMBL/GenBank/DDBJ whole genome shotgun (WGS) entry which is preliminary data.</text>
</comment>
<gene>
    <name evidence="1" type="ORF">ISP01_08700</name>
</gene>
<dbReference type="AlphaFoldDB" id="A0A843AJR3"/>
<proteinExistence type="predicted"/>
<organism evidence="1 2">
    <name type="scientific">Methanobrevibacter arboriphilus</name>
    <dbReference type="NCBI Taxonomy" id="39441"/>
    <lineage>
        <taxon>Archaea</taxon>
        <taxon>Methanobacteriati</taxon>
        <taxon>Methanobacteriota</taxon>
        <taxon>Methanomada group</taxon>
        <taxon>Methanobacteria</taxon>
        <taxon>Methanobacteriales</taxon>
        <taxon>Methanobacteriaceae</taxon>
        <taxon>Methanobrevibacter</taxon>
    </lineage>
</organism>